<dbReference type="RefSeq" id="XP_001273608.1">
    <property type="nucleotide sequence ID" value="XM_001273607.1"/>
</dbReference>
<dbReference type="OrthoDB" id="118256at2759"/>
<feature type="chain" id="PRO_5002632886" evidence="2">
    <location>
        <begin position="20"/>
        <end position="258"/>
    </location>
</feature>
<evidence type="ECO:0000313" key="4">
    <source>
        <dbReference type="Proteomes" id="UP000006701"/>
    </source>
</evidence>
<dbReference type="GeneID" id="4705850"/>
<feature type="signal peptide" evidence="2">
    <location>
        <begin position="1"/>
        <end position="19"/>
    </location>
</feature>
<dbReference type="InterPro" id="IPR038903">
    <property type="entry name" value="Allergen_Asp_f_4"/>
</dbReference>
<evidence type="ECO:0000256" key="1">
    <source>
        <dbReference type="SAM" id="MobiDB-lite"/>
    </source>
</evidence>
<dbReference type="PANTHER" id="PTHR42039:SF1">
    <property type="entry name" value="PUTATIVE (AFU_ORTHOLOGUE AFUA_3G02940)-RELATED"/>
    <property type="match status" value="1"/>
</dbReference>
<name>A1CCC5_ASPCL</name>
<feature type="compositionally biased region" description="Low complexity" evidence="1">
    <location>
        <begin position="29"/>
        <end position="51"/>
    </location>
</feature>
<dbReference type="OMA" id="MQFTKSL"/>
<keyword evidence="4" id="KW-1185">Reference proteome</keyword>
<accession>A1CCC5</accession>
<dbReference type="Pfam" id="PF25312">
    <property type="entry name" value="Allergen_Asp_f_4"/>
    <property type="match status" value="1"/>
</dbReference>
<dbReference type="VEuPathDB" id="FungiDB:ACLA_061440"/>
<dbReference type="GO" id="GO:0005576">
    <property type="term" value="C:extracellular region"/>
    <property type="evidence" value="ECO:0007669"/>
    <property type="project" value="InterPro"/>
</dbReference>
<dbReference type="HOGENOM" id="CLU_043430_1_0_1"/>
<dbReference type="GO" id="GO:0019863">
    <property type="term" value="F:IgE binding"/>
    <property type="evidence" value="ECO:0007669"/>
    <property type="project" value="InterPro"/>
</dbReference>
<proteinExistence type="predicted"/>
<evidence type="ECO:0000313" key="3">
    <source>
        <dbReference type="EMBL" id="EAW12182.1"/>
    </source>
</evidence>
<sequence length="258" mass="26178">MQFTKSLLLLAALTSSALARPQGHERRQTTATATSSGSSGSGWTATPASGAETTAGFGGRTAPSGADITYAGNVGSPWGSNIIEISESDAPSYKHVAQFKGQNSETWNVVFWNKYGPDGKMTGWYGNSALSLTLGPGETKYVAFDEDTNGGFAAAAGSIPTDSNGAYASTWGEFDFSSTGNTGWSGFDVSAIVPQNAGLKVQGMQICDAHGGTCSTITPGAASVSNAYTTAETNVGGIGGNISGGGPIRLAVVVDYQG</sequence>
<keyword evidence="2" id="KW-0732">Signal</keyword>
<organism evidence="3 4">
    <name type="scientific">Aspergillus clavatus (strain ATCC 1007 / CBS 513.65 / DSM 816 / NCTC 3887 / NRRL 1 / QM 1276 / 107)</name>
    <dbReference type="NCBI Taxonomy" id="344612"/>
    <lineage>
        <taxon>Eukaryota</taxon>
        <taxon>Fungi</taxon>
        <taxon>Dikarya</taxon>
        <taxon>Ascomycota</taxon>
        <taxon>Pezizomycotina</taxon>
        <taxon>Eurotiomycetes</taxon>
        <taxon>Eurotiomycetidae</taxon>
        <taxon>Eurotiales</taxon>
        <taxon>Aspergillaceae</taxon>
        <taxon>Aspergillus</taxon>
        <taxon>Aspergillus subgen. Fumigati</taxon>
    </lineage>
</organism>
<evidence type="ECO:0000256" key="2">
    <source>
        <dbReference type="SAM" id="SignalP"/>
    </source>
</evidence>
<protein>
    <submittedName>
        <fullName evidence="3">Allergen, putative</fullName>
    </submittedName>
</protein>
<dbReference type="KEGG" id="act:ACLA_061440"/>
<reference evidence="3 4" key="1">
    <citation type="journal article" date="2008" name="PLoS Genet.">
        <title>Genomic islands in the pathogenic filamentous fungus Aspergillus fumigatus.</title>
        <authorList>
            <person name="Fedorova N.D."/>
            <person name="Khaldi N."/>
            <person name="Joardar V.S."/>
            <person name="Maiti R."/>
            <person name="Amedeo P."/>
            <person name="Anderson M.J."/>
            <person name="Crabtree J."/>
            <person name="Silva J.C."/>
            <person name="Badger J.H."/>
            <person name="Albarraq A."/>
            <person name="Angiuoli S."/>
            <person name="Bussey H."/>
            <person name="Bowyer P."/>
            <person name="Cotty P.J."/>
            <person name="Dyer P.S."/>
            <person name="Egan A."/>
            <person name="Galens K."/>
            <person name="Fraser-Liggett C.M."/>
            <person name="Haas B.J."/>
            <person name="Inman J.M."/>
            <person name="Kent R."/>
            <person name="Lemieux S."/>
            <person name="Malavazi I."/>
            <person name="Orvis J."/>
            <person name="Roemer T."/>
            <person name="Ronning C.M."/>
            <person name="Sundaram J.P."/>
            <person name="Sutton G."/>
            <person name="Turner G."/>
            <person name="Venter J.C."/>
            <person name="White O.R."/>
            <person name="Whitty B.R."/>
            <person name="Youngman P."/>
            <person name="Wolfe K.H."/>
            <person name="Goldman G.H."/>
            <person name="Wortman J.R."/>
            <person name="Jiang B."/>
            <person name="Denning D.W."/>
            <person name="Nierman W.C."/>
        </authorList>
    </citation>
    <scope>NUCLEOTIDE SEQUENCE [LARGE SCALE GENOMIC DNA]</scope>
    <source>
        <strain evidence="4">ATCC 1007 / CBS 513.65 / DSM 816 / NCTC 3887 / NRRL 1</strain>
    </source>
</reference>
<gene>
    <name evidence="3" type="ORF">ACLA_061440</name>
</gene>
<dbReference type="AlphaFoldDB" id="A1CCC5"/>
<dbReference type="PANTHER" id="PTHR42039">
    <property type="entry name" value="PUTATIVE (AFU_ORTHOLOGUE AFUA_3G02940)-RELATED"/>
    <property type="match status" value="1"/>
</dbReference>
<dbReference type="Proteomes" id="UP000006701">
    <property type="component" value="Unassembled WGS sequence"/>
</dbReference>
<dbReference type="EMBL" id="DS027050">
    <property type="protein sequence ID" value="EAW12182.1"/>
    <property type="molecule type" value="Genomic_DNA"/>
</dbReference>
<feature type="region of interest" description="Disordered" evidence="1">
    <location>
        <begin position="19"/>
        <end position="59"/>
    </location>
</feature>
<dbReference type="eggNOG" id="ENOG502SN6Y">
    <property type="taxonomic scope" value="Eukaryota"/>
</dbReference>